<dbReference type="InterPro" id="IPR001482">
    <property type="entry name" value="T2SS/T4SS_dom"/>
</dbReference>
<dbReference type="GO" id="GO:0016887">
    <property type="term" value="F:ATP hydrolysis activity"/>
    <property type="evidence" value="ECO:0007669"/>
    <property type="project" value="InterPro"/>
</dbReference>
<protein>
    <submittedName>
        <fullName evidence="3">Dot/Icm secretion system ATPase DotB</fullName>
    </submittedName>
</protein>
<comment type="similarity">
    <text evidence="1">Belongs to the GSP E family.</text>
</comment>
<dbReference type="Pfam" id="PF00437">
    <property type="entry name" value="T2SSE"/>
    <property type="match status" value="1"/>
</dbReference>
<organism evidence="3 4">
    <name type="scientific">Cysteiniphilum litorale</name>
    <dbReference type="NCBI Taxonomy" id="2056700"/>
    <lineage>
        <taxon>Bacteria</taxon>
        <taxon>Pseudomonadati</taxon>
        <taxon>Pseudomonadota</taxon>
        <taxon>Gammaproteobacteria</taxon>
        <taxon>Thiotrichales</taxon>
        <taxon>Fastidiosibacteraceae</taxon>
        <taxon>Cysteiniphilum</taxon>
    </lineage>
</organism>
<dbReference type="SUPFAM" id="SSF52540">
    <property type="entry name" value="P-loop containing nucleoside triphosphate hydrolases"/>
    <property type="match status" value="1"/>
</dbReference>
<dbReference type="OrthoDB" id="6189814at2"/>
<dbReference type="PANTHER" id="PTHR30486:SF6">
    <property type="entry name" value="TYPE IV PILUS RETRACTATION ATPASE PILT"/>
    <property type="match status" value="1"/>
</dbReference>
<keyword evidence="4" id="KW-1185">Reference proteome</keyword>
<reference evidence="3" key="1">
    <citation type="journal article" date="2014" name="Int. J. Syst. Evol. Microbiol.">
        <title>Complete genome sequence of Corynebacterium casei LMG S-19264T (=DSM 44701T), isolated from a smear-ripened cheese.</title>
        <authorList>
            <consortium name="US DOE Joint Genome Institute (JGI-PGF)"/>
            <person name="Walter F."/>
            <person name="Albersmeier A."/>
            <person name="Kalinowski J."/>
            <person name="Ruckert C."/>
        </authorList>
    </citation>
    <scope>NUCLEOTIDE SEQUENCE</scope>
    <source>
        <strain evidence="3">CGMCC 1.15758</strain>
    </source>
</reference>
<dbReference type="InterPro" id="IPR027417">
    <property type="entry name" value="P-loop_NTPase"/>
</dbReference>
<evidence type="ECO:0000313" key="4">
    <source>
        <dbReference type="Proteomes" id="UP000636949"/>
    </source>
</evidence>
<dbReference type="Gene3D" id="3.30.450.90">
    <property type="match status" value="1"/>
</dbReference>
<dbReference type="AlphaFoldDB" id="A0A8J3E8R3"/>
<accession>A0A8J3E8R3</accession>
<evidence type="ECO:0000259" key="2">
    <source>
        <dbReference type="Pfam" id="PF00437"/>
    </source>
</evidence>
<reference evidence="3" key="2">
    <citation type="submission" date="2020-09" db="EMBL/GenBank/DDBJ databases">
        <authorList>
            <person name="Sun Q."/>
            <person name="Zhou Y."/>
        </authorList>
    </citation>
    <scope>NUCLEOTIDE SEQUENCE</scope>
    <source>
        <strain evidence="3">CGMCC 1.15758</strain>
    </source>
</reference>
<dbReference type="EMBL" id="BMJS01000006">
    <property type="protein sequence ID" value="GGF93533.1"/>
    <property type="molecule type" value="Genomic_DNA"/>
</dbReference>
<evidence type="ECO:0000256" key="1">
    <source>
        <dbReference type="ARBA" id="ARBA00006611"/>
    </source>
</evidence>
<sequence length="370" mass="41827">MTLSIFHQEPSYLIEQDYYHILEQCYLANCSDITLQTGARVIANKDGLAMPLTKRTLTYNEIENAANLLYGSNAVAKVLSGSDLDFSYTLLMKQRQRVRFRVNITACHSMNASGLQLSLRILPASPPLLNKLNVTDDLYDLSLVHDGIVIVCGATGSGKSTLLSSMLQHRLSRNLYGEKLITMESPIEYLYSVDEDMPVPASVSQSELPRQLPNYAYAVRNAMRRTPTAIMVGESRDQDTFSAVIEAALTGHAVYTTLHSKSVAEAFQRGLMLFPKERQWTIRYDLLCTLRAIIWQSLIPTQKGGRVALREYLLFSDDKVKTLLETPEHQFAQMINEMMRQDKTNIDEHLKQLYQQGHLLSPNLSKHSIH</sequence>
<dbReference type="PANTHER" id="PTHR30486">
    <property type="entry name" value="TWITCHING MOTILITY PROTEIN PILT"/>
    <property type="match status" value="1"/>
</dbReference>
<gene>
    <name evidence="3" type="primary">dotB</name>
    <name evidence="3" type="ORF">GCM10010995_08360</name>
</gene>
<dbReference type="Gene3D" id="3.40.50.300">
    <property type="entry name" value="P-loop containing nucleotide triphosphate hydrolases"/>
    <property type="match status" value="1"/>
</dbReference>
<dbReference type="RefSeq" id="WP_117001825.1">
    <property type="nucleotide sequence ID" value="NZ_BMJS01000006.1"/>
</dbReference>
<evidence type="ECO:0000313" key="3">
    <source>
        <dbReference type="EMBL" id="GGF93533.1"/>
    </source>
</evidence>
<name>A0A8J3E8R3_9GAMM</name>
<dbReference type="InterPro" id="IPR050921">
    <property type="entry name" value="T4SS_GSP_E_ATPase"/>
</dbReference>
<feature type="domain" description="Bacterial type II secretion system protein E" evidence="2">
    <location>
        <begin position="95"/>
        <end position="300"/>
    </location>
</feature>
<comment type="caution">
    <text evidence="3">The sequence shown here is derived from an EMBL/GenBank/DDBJ whole genome shotgun (WGS) entry which is preliminary data.</text>
</comment>
<proteinExistence type="inferred from homology"/>
<dbReference type="Proteomes" id="UP000636949">
    <property type="component" value="Unassembled WGS sequence"/>
</dbReference>